<dbReference type="PRINTS" id="PR00455">
    <property type="entry name" value="HTHTETR"/>
</dbReference>
<keyword evidence="1" id="KW-0805">Transcription regulation</keyword>
<dbReference type="Proteomes" id="UP000561077">
    <property type="component" value="Unassembled WGS sequence"/>
</dbReference>
<dbReference type="InterPro" id="IPR001647">
    <property type="entry name" value="HTH_TetR"/>
</dbReference>
<dbReference type="EMBL" id="JABEQN010000018">
    <property type="protein sequence ID" value="MBB2194794.1"/>
    <property type="molecule type" value="Genomic_DNA"/>
</dbReference>
<evidence type="ECO:0000313" key="8">
    <source>
        <dbReference type="Proteomes" id="UP000540490"/>
    </source>
</evidence>
<reference evidence="8 9" key="1">
    <citation type="submission" date="2020-04" db="EMBL/GenBank/DDBJ databases">
        <title>Description of novel Gluconacetobacter.</title>
        <authorList>
            <person name="Sombolestani A."/>
        </authorList>
    </citation>
    <scope>NUCLEOTIDE SEQUENCE [LARGE SCALE GENOMIC DNA]</scope>
    <source>
        <strain evidence="7 8">LMG 1728</strain>
        <strain evidence="6 9">LMG 1731</strain>
    </source>
</reference>
<accession>A0A7W4IML3</accession>
<gene>
    <name evidence="7" type="ORF">HLH25_14350</name>
    <name evidence="6" type="ORF">HLH26_13985</name>
</gene>
<dbReference type="EMBL" id="JABEQO010000018">
    <property type="protein sequence ID" value="MBB2165622.1"/>
    <property type="molecule type" value="Genomic_DNA"/>
</dbReference>
<keyword evidence="8" id="KW-1185">Reference proteome</keyword>
<dbReference type="PANTHER" id="PTHR30055">
    <property type="entry name" value="HTH-TYPE TRANSCRIPTIONAL REGULATOR RUTR"/>
    <property type="match status" value="1"/>
</dbReference>
<dbReference type="SUPFAM" id="SSF46689">
    <property type="entry name" value="Homeodomain-like"/>
    <property type="match status" value="1"/>
</dbReference>
<evidence type="ECO:0000313" key="9">
    <source>
        <dbReference type="Proteomes" id="UP000561077"/>
    </source>
</evidence>
<dbReference type="GO" id="GO:0000976">
    <property type="term" value="F:transcription cis-regulatory region binding"/>
    <property type="evidence" value="ECO:0007669"/>
    <property type="project" value="TreeGrafter"/>
</dbReference>
<evidence type="ECO:0000256" key="1">
    <source>
        <dbReference type="ARBA" id="ARBA00023015"/>
    </source>
</evidence>
<dbReference type="InterPro" id="IPR036271">
    <property type="entry name" value="Tet_transcr_reg_TetR-rel_C_sf"/>
</dbReference>
<dbReference type="Proteomes" id="UP000540490">
    <property type="component" value="Unassembled WGS sequence"/>
</dbReference>
<dbReference type="FunFam" id="1.10.10.60:FF:000141">
    <property type="entry name" value="TetR family transcriptional regulator"/>
    <property type="match status" value="1"/>
</dbReference>
<dbReference type="GO" id="GO:0003700">
    <property type="term" value="F:DNA-binding transcription factor activity"/>
    <property type="evidence" value="ECO:0007669"/>
    <property type="project" value="TreeGrafter"/>
</dbReference>
<evidence type="ECO:0000313" key="6">
    <source>
        <dbReference type="EMBL" id="MBB2165622.1"/>
    </source>
</evidence>
<dbReference type="InterPro" id="IPR009057">
    <property type="entry name" value="Homeodomain-like_sf"/>
</dbReference>
<comment type="caution">
    <text evidence="6">The sequence shown here is derived from an EMBL/GenBank/DDBJ whole genome shotgun (WGS) entry which is preliminary data.</text>
</comment>
<proteinExistence type="predicted"/>
<feature type="domain" description="HTH tetR-type" evidence="5">
    <location>
        <begin position="13"/>
        <end position="73"/>
    </location>
</feature>
<evidence type="ECO:0000256" key="4">
    <source>
        <dbReference type="PROSITE-ProRule" id="PRU00335"/>
    </source>
</evidence>
<keyword evidence="2 4" id="KW-0238">DNA-binding</keyword>
<dbReference type="PROSITE" id="PS50977">
    <property type="entry name" value="HTH_TETR_2"/>
    <property type="match status" value="1"/>
</dbReference>
<evidence type="ECO:0000313" key="7">
    <source>
        <dbReference type="EMBL" id="MBB2194794.1"/>
    </source>
</evidence>
<keyword evidence="3" id="KW-0804">Transcription</keyword>
<dbReference type="InterPro" id="IPR050109">
    <property type="entry name" value="HTH-type_TetR-like_transc_reg"/>
</dbReference>
<dbReference type="PANTHER" id="PTHR30055:SF146">
    <property type="entry name" value="HTH-TYPE TRANSCRIPTIONAL DUAL REGULATOR CECR"/>
    <property type="match status" value="1"/>
</dbReference>
<dbReference type="Gene3D" id="1.10.357.10">
    <property type="entry name" value="Tetracycline Repressor, domain 2"/>
    <property type="match status" value="1"/>
</dbReference>
<name>A0A7W4IML3_9PROT</name>
<sequence length="210" mass="23306">MIEKTQFSTLRSADTNRKVIAAAREAFLRDGFGGTSMDDLASAAKVARRTLYNQFGSKENLFRAVVTDMWGRIDPAELIEEAAAGKGPKEGLQAIGLALASHWASPTVIAFLRLAIVEGERFPELPRSFYKYGKEPIVLAVQAYLERMVQDHVLYIEDTLIATQQFIGMLNEPLLWMRLIDTDSNVDAARCADIANRAVRLFFAGYGAKT</sequence>
<dbReference type="Pfam" id="PF00440">
    <property type="entry name" value="TetR_N"/>
    <property type="match status" value="1"/>
</dbReference>
<evidence type="ECO:0000256" key="3">
    <source>
        <dbReference type="ARBA" id="ARBA00023163"/>
    </source>
</evidence>
<dbReference type="SUPFAM" id="SSF48498">
    <property type="entry name" value="Tetracyclin repressor-like, C-terminal domain"/>
    <property type="match status" value="1"/>
</dbReference>
<evidence type="ECO:0000259" key="5">
    <source>
        <dbReference type="PROSITE" id="PS50977"/>
    </source>
</evidence>
<organism evidence="6 9">
    <name type="scientific">Gluconacetobacter dulcium</name>
    <dbReference type="NCBI Taxonomy" id="2729096"/>
    <lineage>
        <taxon>Bacteria</taxon>
        <taxon>Pseudomonadati</taxon>
        <taxon>Pseudomonadota</taxon>
        <taxon>Alphaproteobacteria</taxon>
        <taxon>Acetobacterales</taxon>
        <taxon>Acetobacteraceae</taxon>
        <taxon>Gluconacetobacter</taxon>
    </lineage>
</organism>
<evidence type="ECO:0000256" key="2">
    <source>
        <dbReference type="ARBA" id="ARBA00023125"/>
    </source>
</evidence>
<dbReference type="Pfam" id="PF14246">
    <property type="entry name" value="TetR_C_7"/>
    <property type="match status" value="1"/>
</dbReference>
<dbReference type="InterPro" id="IPR039536">
    <property type="entry name" value="TetR_C_Proteobacteria"/>
</dbReference>
<dbReference type="AlphaFoldDB" id="A0A7W4IML3"/>
<protein>
    <submittedName>
        <fullName evidence="6">TetR/AcrR family transcriptional regulator</fullName>
    </submittedName>
</protein>
<feature type="DNA-binding region" description="H-T-H motif" evidence="4">
    <location>
        <begin position="36"/>
        <end position="55"/>
    </location>
</feature>